<dbReference type="AlphaFoldDB" id="A0A6L5E3X2"/>
<dbReference type="RefSeq" id="WP_152402202.1">
    <property type="nucleotide sequence ID" value="NZ_WHIY01000002.1"/>
</dbReference>
<protein>
    <submittedName>
        <fullName evidence="2">Uncharacterized protein</fullName>
    </submittedName>
</protein>
<feature type="signal peptide" evidence="1">
    <location>
        <begin position="1"/>
        <end position="30"/>
    </location>
</feature>
<dbReference type="EMBL" id="WHIY01000002">
    <property type="protein sequence ID" value="MPQ50094.1"/>
    <property type="molecule type" value="Genomic_DNA"/>
</dbReference>
<gene>
    <name evidence="2" type="ORF">GBB84_04085</name>
</gene>
<dbReference type="Proteomes" id="UP000475079">
    <property type="component" value="Unassembled WGS sequence"/>
</dbReference>
<reference evidence="2 3" key="1">
    <citation type="submission" date="2019-10" db="EMBL/GenBank/DDBJ databases">
        <title>Characterization of a new Citrobacter species.</title>
        <authorList>
            <person name="Goncalves Ribeiro T."/>
            <person name="Izdebski R."/>
            <person name="Urbanowicz P."/>
            <person name="Carmeli Y."/>
            <person name="Gniadkowski M."/>
            <person name="Peixe L."/>
        </authorList>
    </citation>
    <scope>NUCLEOTIDE SEQUENCE [LARGE SCALE GENOMIC DNA]</scope>
    <source>
        <strain evidence="2 3">NMI7905_11</strain>
    </source>
</reference>
<keyword evidence="1" id="KW-0732">Signal</keyword>
<sequence>MFKEQIRKTGFMCKAALGTLLITASTSSYATESIDQLATRIGMDHFREAIKKGDRNAYKTLPAKGYKNGLTGLLVKTNTYVNPEYSFADCDTDTVIVSVQENKTLPGCRISLKLATKDADGSYHDNGIRIEYGIATGSKKFIANNSAWAQHAISGDKVLEGALYPDKASSDKDQMCMGMAQFTANVTEGRNGGMTKGEYYQRLDNMNGKSEVTPQMITLYKTFVDYVYEHPKQDAQVSAKFIYTNCMNNF</sequence>
<accession>A0A6L5E3X2</accession>
<feature type="chain" id="PRO_5026916230" evidence="1">
    <location>
        <begin position="31"/>
        <end position="250"/>
    </location>
</feature>
<comment type="caution">
    <text evidence="2">The sequence shown here is derived from an EMBL/GenBank/DDBJ whole genome shotgun (WGS) entry which is preliminary data.</text>
</comment>
<keyword evidence="3" id="KW-1185">Reference proteome</keyword>
<name>A0A6L5E3X2_9ENTR</name>
<organism evidence="2 3">
    <name type="scientific">Citrobacter telavivensis</name>
    <dbReference type="NCBI Taxonomy" id="2653932"/>
    <lineage>
        <taxon>Bacteria</taxon>
        <taxon>Pseudomonadati</taxon>
        <taxon>Pseudomonadota</taxon>
        <taxon>Gammaproteobacteria</taxon>
        <taxon>Enterobacterales</taxon>
        <taxon>Enterobacteriaceae</taxon>
        <taxon>Citrobacter</taxon>
    </lineage>
</organism>
<evidence type="ECO:0000313" key="3">
    <source>
        <dbReference type="Proteomes" id="UP000475079"/>
    </source>
</evidence>
<evidence type="ECO:0000256" key="1">
    <source>
        <dbReference type="SAM" id="SignalP"/>
    </source>
</evidence>
<proteinExistence type="predicted"/>
<evidence type="ECO:0000313" key="2">
    <source>
        <dbReference type="EMBL" id="MPQ50094.1"/>
    </source>
</evidence>